<dbReference type="PANTHER" id="PTHR13237:SF9">
    <property type="entry name" value="NEUROGUIDIN"/>
    <property type="match status" value="1"/>
</dbReference>
<dbReference type="EMBL" id="VIEB01001412">
    <property type="protein sequence ID" value="TQD72404.1"/>
    <property type="molecule type" value="Genomic_DNA"/>
</dbReference>
<dbReference type="Proteomes" id="UP000315295">
    <property type="component" value="Unassembled WGS sequence"/>
</dbReference>
<dbReference type="GO" id="GO:0000462">
    <property type="term" value="P:maturation of SSU-rRNA from tricistronic rRNA transcript (SSU-rRNA, 5.8S rRNA, LSU-rRNA)"/>
    <property type="evidence" value="ECO:0007669"/>
    <property type="project" value="TreeGrafter"/>
</dbReference>
<sequence>MEDASNSNPISENRVKQEAPQLAALLREMKEGLDTVRAKVQALTAKVKANNYPTADGISYLEAKHLLLLNYCQSLVYYLLRKAKGFSINGHPVVRSLVEIRLFLEKIRPIDKKLQYQVEKLTKVTTSKTEDVGPSGKEPQPNVPQQTDDLLRYRPNPDMLVSKTDVNSKAGKDVYRPPKFAPTSMDEDKLSKHEKNALRRDKNTLRQAKQSAYVRELVDDLEGRPEEIVESVGAESIELARYRAKRDERERQEEELFTRAPITKKEKQREKHLKKSRNGLLGLTENFYDEIKGLPLDDENDEQVASSRSARGGMGRHKKRKVYHNLLKRNQV</sequence>
<feature type="region of interest" description="Disordered" evidence="1">
    <location>
        <begin position="296"/>
        <end position="332"/>
    </location>
</feature>
<dbReference type="AlphaFoldDB" id="A0A540KDV3"/>
<proteinExistence type="predicted"/>
<reference evidence="2 3" key="1">
    <citation type="journal article" date="2019" name="G3 (Bethesda)">
        <title>Sequencing of a Wild Apple (Malus baccata) Genome Unravels the Differences Between Cultivated and Wild Apple Species Regarding Disease Resistance and Cold Tolerance.</title>
        <authorList>
            <person name="Chen X."/>
        </authorList>
    </citation>
    <scope>NUCLEOTIDE SEQUENCE [LARGE SCALE GENOMIC DNA]</scope>
    <source>
        <strain evidence="3">cv. Shandingzi</strain>
        <tissue evidence="2">Leaves</tissue>
    </source>
</reference>
<dbReference type="PANTHER" id="PTHR13237">
    <property type="entry name" value="SOMETHING ABOUT SILENCING PROTEIN 10-RELATED"/>
    <property type="match status" value="1"/>
</dbReference>
<gene>
    <name evidence="2" type="ORF">C1H46_042059</name>
</gene>
<feature type="region of interest" description="Disordered" evidence="1">
    <location>
        <begin position="169"/>
        <end position="192"/>
    </location>
</feature>
<organism evidence="2 3">
    <name type="scientific">Malus baccata</name>
    <name type="common">Siberian crab apple</name>
    <name type="synonym">Pyrus baccata</name>
    <dbReference type="NCBI Taxonomy" id="106549"/>
    <lineage>
        <taxon>Eukaryota</taxon>
        <taxon>Viridiplantae</taxon>
        <taxon>Streptophyta</taxon>
        <taxon>Embryophyta</taxon>
        <taxon>Tracheophyta</taxon>
        <taxon>Spermatophyta</taxon>
        <taxon>Magnoliopsida</taxon>
        <taxon>eudicotyledons</taxon>
        <taxon>Gunneridae</taxon>
        <taxon>Pentapetalae</taxon>
        <taxon>rosids</taxon>
        <taxon>fabids</taxon>
        <taxon>Rosales</taxon>
        <taxon>Rosaceae</taxon>
        <taxon>Amygdaloideae</taxon>
        <taxon>Maleae</taxon>
        <taxon>Malus</taxon>
    </lineage>
</organism>
<protein>
    <recommendedName>
        <fullName evidence="4">Sas10 C-terminal domain-containing protein</fullName>
    </recommendedName>
</protein>
<evidence type="ECO:0000313" key="3">
    <source>
        <dbReference type="Proteomes" id="UP000315295"/>
    </source>
</evidence>
<name>A0A540KDV3_MALBA</name>
<accession>A0A540KDV3</accession>
<evidence type="ECO:0008006" key="4">
    <source>
        <dbReference type="Google" id="ProtNLM"/>
    </source>
</evidence>
<dbReference type="STRING" id="106549.A0A540KDV3"/>
<comment type="caution">
    <text evidence="2">The sequence shown here is derived from an EMBL/GenBank/DDBJ whole genome shotgun (WGS) entry which is preliminary data.</text>
</comment>
<feature type="region of interest" description="Disordered" evidence="1">
    <location>
        <begin position="125"/>
        <end position="148"/>
    </location>
</feature>
<evidence type="ECO:0000313" key="2">
    <source>
        <dbReference type="EMBL" id="TQD72404.1"/>
    </source>
</evidence>
<evidence type="ECO:0000256" key="1">
    <source>
        <dbReference type="SAM" id="MobiDB-lite"/>
    </source>
</evidence>
<feature type="compositionally biased region" description="Basic residues" evidence="1">
    <location>
        <begin position="314"/>
        <end position="332"/>
    </location>
</feature>
<dbReference type="Pfam" id="PF04000">
    <property type="entry name" value="Sas10_Utp3"/>
    <property type="match status" value="1"/>
</dbReference>
<dbReference type="InterPro" id="IPR007146">
    <property type="entry name" value="Sas10/Utp3/C1D"/>
</dbReference>
<dbReference type="GO" id="GO:0032040">
    <property type="term" value="C:small-subunit processome"/>
    <property type="evidence" value="ECO:0007669"/>
    <property type="project" value="TreeGrafter"/>
</dbReference>
<keyword evidence="3" id="KW-1185">Reference proteome</keyword>